<evidence type="ECO:0000256" key="8">
    <source>
        <dbReference type="HAMAP-Rule" id="MF_00120"/>
    </source>
</evidence>
<evidence type="ECO:0000256" key="4">
    <source>
        <dbReference type="ARBA" id="ARBA00022840"/>
    </source>
</evidence>
<dbReference type="InterPro" id="IPR023631">
    <property type="entry name" value="Amidase_dom"/>
</dbReference>
<dbReference type="InterPro" id="IPR020556">
    <property type="entry name" value="Amidase_CS"/>
</dbReference>
<evidence type="ECO:0000259" key="9">
    <source>
        <dbReference type="Pfam" id="PF01425"/>
    </source>
</evidence>
<dbReference type="EMBL" id="CP163445">
    <property type="protein sequence ID" value="XDQ83964.1"/>
    <property type="molecule type" value="Genomic_DNA"/>
</dbReference>
<evidence type="ECO:0000256" key="6">
    <source>
        <dbReference type="ARBA" id="ARBA00025295"/>
    </source>
</evidence>
<name>A0AB39TXR3_9ACTN</name>
<dbReference type="InterPro" id="IPR000120">
    <property type="entry name" value="Amidase"/>
</dbReference>
<feature type="active site" description="Acyl-ester intermediate" evidence="8">
    <location>
        <position position="181"/>
    </location>
</feature>
<evidence type="ECO:0000256" key="7">
    <source>
        <dbReference type="ARBA" id="ARBA00047407"/>
    </source>
</evidence>
<feature type="active site" description="Charge relay system" evidence="8">
    <location>
        <position position="157"/>
    </location>
</feature>
<dbReference type="InterPro" id="IPR004412">
    <property type="entry name" value="GatA"/>
</dbReference>
<evidence type="ECO:0000313" key="10">
    <source>
        <dbReference type="EMBL" id="XDQ83964.1"/>
    </source>
</evidence>
<feature type="domain" description="Amidase" evidence="9">
    <location>
        <begin position="27"/>
        <end position="473"/>
    </location>
</feature>
<comment type="function">
    <text evidence="6 8">Allows the formation of correctly charged Gln-tRNA(Gln) through the transamidation of misacylated Glu-tRNA(Gln) in organisms which lack glutaminyl-tRNA synthetase. The reaction takes place in the presence of glutamine and ATP through an activated gamma-phospho-Glu-tRNA(Gln).</text>
</comment>
<dbReference type="EC" id="6.3.5.7" evidence="8"/>
<evidence type="ECO:0000256" key="3">
    <source>
        <dbReference type="ARBA" id="ARBA00022741"/>
    </source>
</evidence>
<keyword evidence="5 8" id="KW-0648">Protein biosynthesis</keyword>
<evidence type="ECO:0000256" key="2">
    <source>
        <dbReference type="ARBA" id="ARBA00022598"/>
    </source>
</evidence>
<gene>
    <name evidence="8 10" type="primary">gatA</name>
    <name evidence="10" type="ORF">AB2U05_10930</name>
</gene>
<reference evidence="10" key="1">
    <citation type="submission" date="2024-07" db="EMBL/GenBank/DDBJ databases">
        <authorList>
            <person name="Yu S.T."/>
        </authorList>
    </citation>
    <scope>NUCLEOTIDE SEQUENCE</scope>
    <source>
        <strain evidence="10">Y1</strain>
    </source>
</reference>
<comment type="similarity">
    <text evidence="1 8">Belongs to the amidase family. GatA subfamily.</text>
</comment>
<dbReference type="GO" id="GO:0005524">
    <property type="term" value="F:ATP binding"/>
    <property type="evidence" value="ECO:0007669"/>
    <property type="project" value="UniProtKB-KW"/>
</dbReference>
<dbReference type="Gene3D" id="3.90.1300.10">
    <property type="entry name" value="Amidase signature (AS) domain"/>
    <property type="match status" value="1"/>
</dbReference>
<dbReference type="PANTHER" id="PTHR11895:SF151">
    <property type="entry name" value="GLUTAMYL-TRNA(GLN) AMIDOTRANSFERASE SUBUNIT A"/>
    <property type="match status" value="1"/>
</dbReference>
<dbReference type="GO" id="GO:0030956">
    <property type="term" value="C:glutamyl-tRNA(Gln) amidotransferase complex"/>
    <property type="evidence" value="ECO:0007669"/>
    <property type="project" value="InterPro"/>
</dbReference>
<dbReference type="PANTHER" id="PTHR11895">
    <property type="entry name" value="TRANSAMIDASE"/>
    <property type="match status" value="1"/>
</dbReference>
<evidence type="ECO:0000256" key="5">
    <source>
        <dbReference type="ARBA" id="ARBA00022917"/>
    </source>
</evidence>
<keyword evidence="4 8" id="KW-0067">ATP-binding</keyword>
<dbReference type="Pfam" id="PF01425">
    <property type="entry name" value="Amidase"/>
    <property type="match status" value="1"/>
</dbReference>
<dbReference type="SUPFAM" id="SSF75304">
    <property type="entry name" value="Amidase signature (AS) enzymes"/>
    <property type="match status" value="1"/>
</dbReference>
<dbReference type="RefSeq" id="WP_107073064.1">
    <property type="nucleotide sequence ID" value="NZ_CP163445.1"/>
</dbReference>
<feature type="active site" description="Charge relay system" evidence="8">
    <location>
        <position position="82"/>
    </location>
</feature>
<dbReference type="AlphaFoldDB" id="A0AB39TXR3"/>
<sequence>MIPTPIIKWTAAETASAIAKGEVSAVEVAQAHLDRIDAVDKKVNAFLHVDTEGALNAAKAVDEKRAKGEELGPLAGVPLALKDVFTTKGIPTTCGSKMLEGWIPPYDATLTSRLKDAGVVILGKTNMDEFAMGSSTENSAYGPTGNPWDLTRIPGGSGGGSAAALAAFEAPLAIGTDTGGSIRQPGAVTGTVGVKPTYGSVSRYGLVAFSSSLDQGGPCARTVLDAALLHEAIAGHDPLDSTSIDAPVPAVVEAAKMRDIRGMRIGVVKEFAGEGYQAGVMQRFNESVELLRELGAEVVEVSCPSFTLALPAYYLIAPSECSSNLARFDAMRYGLRVGDDGSRSAEDVTALTREAGFGDEVKRRIILGTYALSSGYYDAYYGSAQKVRTLISRDFDTAFAGVDVLVSPTTPTTAFPIGERADDPMAMYLADLCTIPSNLAGNAAMSLPVGLAPEDNLPVGLQIIAPAMADDRLYRVGGAVEAALNDKWGHTLLEEAPAL</sequence>
<dbReference type="GO" id="GO:0050567">
    <property type="term" value="F:glutaminyl-tRNA synthase (glutamine-hydrolyzing) activity"/>
    <property type="evidence" value="ECO:0007669"/>
    <property type="project" value="UniProtKB-UniRule"/>
</dbReference>
<keyword evidence="3 8" id="KW-0547">Nucleotide-binding</keyword>
<dbReference type="NCBIfam" id="TIGR00132">
    <property type="entry name" value="gatA"/>
    <property type="match status" value="1"/>
</dbReference>
<dbReference type="GO" id="GO:0006412">
    <property type="term" value="P:translation"/>
    <property type="evidence" value="ECO:0007669"/>
    <property type="project" value="UniProtKB-UniRule"/>
</dbReference>
<organism evidence="10">
    <name type="scientific">Streptomyces sp. Y1</name>
    <dbReference type="NCBI Taxonomy" id="3238634"/>
    <lineage>
        <taxon>Bacteria</taxon>
        <taxon>Bacillati</taxon>
        <taxon>Actinomycetota</taxon>
        <taxon>Actinomycetes</taxon>
        <taxon>Kitasatosporales</taxon>
        <taxon>Streptomycetaceae</taxon>
        <taxon>Streptomyces</taxon>
    </lineage>
</organism>
<evidence type="ECO:0000256" key="1">
    <source>
        <dbReference type="ARBA" id="ARBA00008069"/>
    </source>
</evidence>
<accession>A0AB39TXR3</accession>
<keyword evidence="2 8" id="KW-0436">Ligase</keyword>
<comment type="subunit">
    <text evidence="8">Heterotrimer of A, B and C subunits.</text>
</comment>
<dbReference type="InterPro" id="IPR036928">
    <property type="entry name" value="AS_sf"/>
</dbReference>
<dbReference type="HAMAP" id="MF_00120">
    <property type="entry name" value="GatA"/>
    <property type="match status" value="1"/>
</dbReference>
<comment type="catalytic activity">
    <reaction evidence="7 8">
        <text>L-glutamyl-tRNA(Gln) + L-glutamine + ATP + H2O = L-glutaminyl-tRNA(Gln) + L-glutamate + ADP + phosphate + H(+)</text>
        <dbReference type="Rhea" id="RHEA:17521"/>
        <dbReference type="Rhea" id="RHEA-COMP:9681"/>
        <dbReference type="Rhea" id="RHEA-COMP:9684"/>
        <dbReference type="ChEBI" id="CHEBI:15377"/>
        <dbReference type="ChEBI" id="CHEBI:15378"/>
        <dbReference type="ChEBI" id="CHEBI:29985"/>
        <dbReference type="ChEBI" id="CHEBI:30616"/>
        <dbReference type="ChEBI" id="CHEBI:43474"/>
        <dbReference type="ChEBI" id="CHEBI:58359"/>
        <dbReference type="ChEBI" id="CHEBI:78520"/>
        <dbReference type="ChEBI" id="CHEBI:78521"/>
        <dbReference type="ChEBI" id="CHEBI:456216"/>
        <dbReference type="EC" id="6.3.5.7"/>
    </reaction>
</comment>
<dbReference type="PROSITE" id="PS00571">
    <property type="entry name" value="AMIDASES"/>
    <property type="match status" value="1"/>
</dbReference>
<protein>
    <recommendedName>
        <fullName evidence="8">Glutamyl-tRNA(Gln) amidotransferase subunit A</fullName>
        <shortName evidence="8">Glu-ADT subunit A</shortName>
        <ecNumber evidence="8">6.3.5.7</ecNumber>
    </recommendedName>
</protein>
<proteinExistence type="inferred from homology"/>